<organism evidence="3 4">
    <name type="scientific">Nocardiopsis gilva YIM 90087</name>
    <dbReference type="NCBI Taxonomy" id="1235441"/>
    <lineage>
        <taxon>Bacteria</taxon>
        <taxon>Bacillati</taxon>
        <taxon>Actinomycetota</taxon>
        <taxon>Actinomycetes</taxon>
        <taxon>Streptosporangiales</taxon>
        <taxon>Nocardiopsidaceae</taxon>
        <taxon>Nocardiopsis</taxon>
    </lineage>
</organism>
<protein>
    <recommendedName>
        <fullName evidence="5">DUF4190 domain-containing protein</fullName>
    </recommendedName>
</protein>
<accession>A0A223S2A8</accession>
<evidence type="ECO:0000313" key="3">
    <source>
        <dbReference type="EMBL" id="ASU82248.1"/>
    </source>
</evidence>
<feature type="compositionally biased region" description="Low complexity" evidence="1">
    <location>
        <begin position="30"/>
        <end position="39"/>
    </location>
</feature>
<dbReference type="KEGG" id="ngv:CDO52_05115"/>
<dbReference type="EMBL" id="CP022753">
    <property type="protein sequence ID" value="ASU82248.1"/>
    <property type="molecule type" value="Genomic_DNA"/>
</dbReference>
<keyword evidence="2" id="KW-1133">Transmembrane helix</keyword>
<keyword evidence="4" id="KW-1185">Reference proteome</keyword>
<proteinExistence type="predicted"/>
<evidence type="ECO:0000256" key="1">
    <source>
        <dbReference type="SAM" id="MobiDB-lite"/>
    </source>
</evidence>
<dbReference type="Proteomes" id="UP000215005">
    <property type="component" value="Chromosome"/>
</dbReference>
<sequence>MSAQWPDPQQGYWNDPAGGYEPTPGGQPDAAWGQGYPQAAYGAPPYPPGYPQPYPGAGTVEEPPSTGGLIGAMVVAVITMLICQGTNIIGVILVALALGKRTTNPYEARKFGKYAWISNWIHLGLILLGVALFAAAIATDA</sequence>
<reference evidence="3 4" key="1">
    <citation type="submission" date="2017-08" db="EMBL/GenBank/DDBJ databases">
        <title>The complete genome sequence of Nocardiopsis gilva YIM 90087.</title>
        <authorList>
            <person name="Yin M."/>
            <person name="Tang S."/>
        </authorList>
    </citation>
    <scope>NUCLEOTIDE SEQUENCE [LARGE SCALE GENOMIC DNA]</scope>
    <source>
        <strain evidence="3 4">YIM 90087</strain>
    </source>
</reference>
<evidence type="ECO:0000313" key="4">
    <source>
        <dbReference type="Proteomes" id="UP000215005"/>
    </source>
</evidence>
<dbReference type="OrthoDB" id="3432252at2"/>
<name>A0A223S2A8_9ACTN</name>
<keyword evidence="2" id="KW-0812">Transmembrane</keyword>
<gene>
    <name evidence="3" type="ORF">CDO52_05115</name>
</gene>
<feature type="region of interest" description="Disordered" evidence="1">
    <location>
        <begin position="1"/>
        <end position="39"/>
    </location>
</feature>
<evidence type="ECO:0008006" key="5">
    <source>
        <dbReference type="Google" id="ProtNLM"/>
    </source>
</evidence>
<dbReference type="AlphaFoldDB" id="A0A223S2A8"/>
<evidence type="ECO:0000256" key="2">
    <source>
        <dbReference type="SAM" id="Phobius"/>
    </source>
</evidence>
<feature type="transmembrane region" description="Helical" evidence="2">
    <location>
        <begin position="69"/>
        <end position="99"/>
    </location>
</feature>
<feature type="transmembrane region" description="Helical" evidence="2">
    <location>
        <begin position="120"/>
        <end position="138"/>
    </location>
</feature>
<keyword evidence="2" id="KW-0472">Membrane</keyword>
<dbReference type="RefSeq" id="WP_017620280.1">
    <property type="nucleotide sequence ID" value="NZ_ANBG01000305.1"/>
</dbReference>